<dbReference type="Proteomes" id="UP001149140">
    <property type="component" value="Unassembled WGS sequence"/>
</dbReference>
<protein>
    <submittedName>
        <fullName evidence="2">Uncharacterized protein</fullName>
    </submittedName>
</protein>
<dbReference type="RefSeq" id="WP_270040476.1">
    <property type="nucleotide sequence ID" value="NZ_JAPDOD010000010.1"/>
</dbReference>
<keyword evidence="3" id="KW-1185">Reference proteome</keyword>
<name>A0A9X3MSY5_9ACTN</name>
<sequence>MAAQTTEPQPTTPRRPPQPELDDRGDYIFHFAIDPRAARGDLDLREFYRAHLHDLLGVVRFYLDGKPVIVDSFAFLNDPEDVVAILPAPPDRRQ</sequence>
<accession>A0A9X3MSY5</accession>
<feature type="region of interest" description="Disordered" evidence="1">
    <location>
        <begin position="1"/>
        <end position="23"/>
    </location>
</feature>
<dbReference type="AlphaFoldDB" id="A0A9X3MSY5"/>
<evidence type="ECO:0000256" key="1">
    <source>
        <dbReference type="SAM" id="MobiDB-lite"/>
    </source>
</evidence>
<organism evidence="2 3">
    <name type="scientific">Solirubrobacter ginsenosidimutans</name>
    <dbReference type="NCBI Taxonomy" id="490573"/>
    <lineage>
        <taxon>Bacteria</taxon>
        <taxon>Bacillati</taxon>
        <taxon>Actinomycetota</taxon>
        <taxon>Thermoleophilia</taxon>
        <taxon>Solirubrobacterales</taxon>
        <taxon>Solirubrobacteraceae</taxon>
        <taxon>Solirubrobacter</taxon>
    </lineage>
</organism>
<comment type="caution">
    <text evidence="2">The sequence shown here is derived from an EMBL/GenBank/DDBJ whole genome shotgun (WGS) entry which is preliminary data.</text>
</comment>
<proteinExistence type="predicted"/>
<gene>
    <name evidence="2" type="ORF">OM076_13445</name>
</gene>
<evidence type="ECO:0000313" key="2">
    <source>
        <dbReference type="EMBL" id="MDA0161276.1"/>
    </source>
</evidence>
<dbReference type="EMBL" id="JAPDOD010000010">
    <property type="protein sequence ID" value="MDA0161276.1"/>
    <property type="molecule type" value="Genomic_DNA"/>
</dbReference>
<feature type="compositionally biased region" description="Pro residues" evidence="1">
    <location>
        <begin position="10"/>
        <end position="19"/>
    </location>
</feature>
<reference evidence="2" key="1">
    <citation type="submission" date="2022-10" db="EMBL/GenBank/DDBJ databases">
        <title>The WGS of Solirubrobacter ginsenosidimutans DSM 21036.</title>
        <authorList>
            <person name="Jiang Z."/>
        </authorList>
    </citation>
    <scope>NUCLEOTIDE SEQUENCE</scope>
    <source>
        <strain evidence="2">DSM 21036</strain>
    </source>
</reference>
<evidence type="ECO:0000313" key="3">
    <source>
        <dbReference type="Proteomes" id="UP001149140"/>
    </source>
</evidence>